<evidence type="ECO:0000256" key="9">
    <source>
        <dbReference type="PROSITE-ProRule" id="PRU00191"/>
    </source>
</evidence>
<feature type="domain" description="SH2" evidence="12">
    <location>
        <begin position="9"/>
        <end position="104"/>
    </location>
</feature>
<dbReference type="PROSITE" id="PS50297">
    <property type="entry name" value="ANK_REP_REGION"/>
    <property type="match status" value="2"/>
</dbReference>
<feature type="repeat" description="ANK" evidence="8">
    <location>
        <begin position="184"/>
        <end position="216"/>
    </location>
</feature>
<dbReference type="EC" id="2.7.10.2" evidence="11"/>
<keyword evidence="3 10" id="KW-0547">Nucleotide-binding</keyword>
<dbReference type="InterPro" id="IPR036770">
    <property type="entry name" value="Ankyrin_rpt-contain_sf"/>
</dbReference>
<evidence type="ECO:0000256" key="2">
    <source>
        <dbReference type="ARBA" id="ARBA00022679"/>
    </source>
</evidence>
<evidence type="ECO:0000256" key="7">
    <source>
        <dbReference type="ARBA" id="ARBA00051245"/>
    </source>
</evidence>
<dbReference type="PROSITE" id="PS00107">
    <property type="entry name" value="PROTEIN_KINASE_ATP"/>
    <property type="match status" value="1"/>
</dbReference>
<proteinExistence type="inferred from homology"/>
<evidence type="ECO:0000256" key="11">
    <source>
        <dbReference type="RuleBase" id="RU362096"/>
    </source>
</evidence>
<dbReference type="Proteomes" id="UP000504634">
    <property type="component" value="Unplaced"/>
</dbReference>
<feature type="binding site" evidence="10">
    <location>
        <position position="704"/>
    </location>
    <ligand>
        <name>ATP</name>
        <dbReference type="ChEBI" id="CHEBI:30616"/>
    </ligand>
</feature>
<keyword evidence="8" id="KW-0040">ANK repeat</keyword>
<dbReference type="SMART" id="SM00219">
    <property type="entry name" value="TyrKc"/>
    <property type="match status" value="1"/>
</dbReference>
<keyword evidence="2 11" id="KW-0808">Transferase</keyword>
<evidence type="ECO:0000259" key="13">
    <source>
        <dbReference type="PROSITE" id="PS50011"/>
    </source>
</evidence>
<dbReference type="GeneID" id="115631876"/>
<dbReference type="InterPro" id="IPR008266">
    <property type="entry name" value="Tyr_kinase_AS"/>
</dbReference>
<dbReference type="InterPro" id="IPR000980">
    <property type="entry name" value="SH2"/>
</dbReference>
<evidence type="ECO:0000259" key="12">
    <source>
        <dbReference type="PROSITE" id="PS50001"/>
    </source>
</evidence>
<dbReference type="SUPFAM" id="SSF56112">
    <property type="entry name" value="Protein kinase-like (PK-like)"/>
    <property type="match status" value="1"/>
</dbReference>
<sequence>MSRDDHLNWFHGSLTRDAADDLLKQGYEDGTFLVRESSTAAGDFVLSLLYQGEVCHYQIRRHGEDAFFSIDDKVQTKILHGLDTLVEYYQEAANGLVTHLTVPLIRDAPPHNTRSHGVTNLLHRATGKNDSKVVFELLKCGYRNFDAKNQDGQTALHLAALHCDEEILKLLLDARVQVNSMDSFGYQPLHYACRHKSATFIRTLIAAQANVQGRNIENGHVPLHEAAKYGNLEAVQELLEAHAPLLPRTNSGEFPFDLAKESGQTQVEGFLLNYKLPLANTNKEQWYHGTLTRDEATSILKKHASDQQASQLAASHTSDTSGCFLVRYSESPAGAGYVLTLLCEGMTKNFRISQAELFQYIKARPDLGRSSLQSKFLYIDDGPYWPSLEHLVEHFMRFSYGLPVRLRYPVPPQPKPELPSFATIPRSIPKRTLPAAIDCHVSTIGITKKKESSSMFNTLRLTSPKKALFDMNSLRKCKTKPKRNKSESEVSVGKAHHNTEEFHATAPMLQNLRFFTEFSSVQTDSGGNANPPLGAAAIEFYNVPKNNSAVEPPLPSTLNISTKTEAENEYFTKSDLLITRDRDLNSNGYLPTTDVRFVVDSGEGSQIIKEIGYDRKQTARLDSFISSCSTESEMASYLHRQCNGSFTSENSSTDTNKERFFIQAENIEREGVIGEGEFGSVYKGWLLTRNSTTGVDVRVEVAIKTLRDEHSNKKEFLREASAMIRLQHQCIVQLIGIAKDPENLMMVQELASLGSMLHFIINNSEQIRDCSEFKLWASQIAEGMNYLVSQHFVHRDLAARNILLASRRQAKISDFGMSRSLSTGSDQYTFTQGGKWPLRWYAPESFNNGIFSHASDVWSFGITLWEMWALGKPPYGEISNVDVIKLVDSGQRLPKPDLCPVNIYAIMNSCWNYSPKNRPTFAYLKEFFARTLDYQNLLEMAETVRI</sequence>
<dbReference type="InterPro" id="IPR035061">
    <property type="entry name" value="Shark-like_SH2_N"/>
</dbReference>
<dbReference type="InterPro" id="IPR002110">
    <property type="entry name" value="Ankyrin_rpt"/>
</dbReference>
<dbReference type="InterPro" id="IPR050198">
    <property type="entry name" value="Non-receptor_tyrosine_kinases"/>
</dbReference>
<accession>A0A6J2UAU1</accession>
<dbReference type="InterPro" id="IPR017441">
    <property type="entry name" value="Protein_kinase_ATP_BS"/>
</dbReference>
<evidence type="ECO:0000256" key="1">
    <source>
        <dbReference type="ARBA" id="ARBA00022553"/>
    </source>
</evidence>
<dbReference type="GO" id="GO:0005524">
    <property type="term" value="F:ATP binding"/>
    <property type="evidence" value="ECO:0007669"/>
    <property type="project" value="UniProtKB-UniRule"/>
</dbReference>
<dbReference type="Gene3D" id="3.30.505.10">
    <property type="entry name" value="SH2 domain"/>
    <property type="match status" value="2"/>
</dbReference>
<dbReference type="InterPro" id="IPR000719">
    <property type="entry name" value="Prot_kinase_dom"/>
</dbReference>
<reference evidence="15" key="1">
    <citation type="submission" date="2025-08" db="UniProtKB">
        <authorList>
            <consortium name="RefSeq"/>
        </authorList>
    </citation>
    <scope>IDENTIFICATION</scope>
    <source>
        <strain evidence="15">11010-0011.00</strain>
        <tissue evidence="15">Whole body</tissue>
    </source>
</reference>
<dbReference type="GO" id="GO:0071944">
    <property type="term" value="C:cell periphery"/>
    <property type="evidence" value="ECO:0007669"/>
    <property type="project" value="UniProtKB-ARBA"/>
</dbReference>
<dbReference type="SUPFAM" id="SSF55550">
    <property type="entry name" value="SH2 domain"/>
    <property type="match status" value="2"/>
</dbReference>
<dbReference type="Pfam" id="PF12796">
    <property type="entry name" value="Ank_2"/>
    <property type="match status" value="1"/>
</dbReference>
<evidence type="ECO:0000256" key="5">
    <source>
        <dbReference type="ARBA" id="ARBA00022840"/>
    </source>
</evidence>
<dbReference type="FunFam" id="1.10.510.10:FF:000027">
    <property type="entry name" value="Receptor protein-tyrosine kinase"/>
    <property type="match status" value="1"/>
</dbReference>
<evidence type="ECO:0000256" key="8">
    <source>
        <dbReference type="PROSITE-ProRule" id="PRU00023"/>
    </source>
</evidence>
<dbReference type="PROSITE" id="PS50088">
    <property type="entry name" value="ANK_REPEAT"/>
    <property type="match status" value="3"/>
</dbReference>
<dbReference type="Pfam" id="PF07714">
    <property type="entry name" value="PK_Tyr_Ser-Thr"/>
    <property type="match status" value="1"/>
</dbReference>
<dbReference type="Pfam" id="PF00023">
    <property type="entry name" value="Ank"/>
    <property type="match status" value="1"/>
</dbReference>
<dbReference type="Gene3D" id="1.10.510.10">
    <property type="entry name" value="Transferase(Phosphotransferase) domain 1"/>
    <property type="match status" value="1"/>
</dbReference>
<keyword evidence="14" id="KW-1185">Reference proteome</keyword>
<dbReference type="Pfam" id="PF00017">
    <property type="entry name" value="SH2"/>
    <property type="match status" value="2"/>
</dbReference>
<dbReference type="InterPro" id="IPR020635">
    <property type="entry name" value="Tyr_kinase_cat_dom"/>
</dbReference>
<dbReference type="InterPro" id="IPR001245">
    <property type="entry name" value="Ser-Thr/Tyr_kinase_cat_dom"/>
</dbReference>
<dbReference type="Gene3D" id="1.25.40.20">
    <property type="entry name" value="Ankyrin repeat-containing domain"/>
    <property type="match status" value="1"/>
</dbReference>
<keyword evidence="4 11" id="KW-0418">Kinase</keyword>
<dbReference type="PROSITE" id="PS50001">
    <property type="entry name" value="SH2"/>
    <property type="match status" value="2"/>
</dbReference>
<feature type="repeat" description="ANK" evidence="8">
    <location>
        <begin position="151"/>
        <end position="183"/>
    </location>
</feature>
<dbReference type="OrthoDB" id="67310at2759"/>
<dbReference type="SUPFAM" id="SSF48403">
    <property type="entry name" value="Ankyrin repeat"/>
    <property type="match status" value="1"/>
</dbReference>
<feature type="repeat" description="ANK" evidence="8">
    <location>
        <begin position="218"/>
        <end position="250"/>
    </location>
</feature>
<dbReference type="InterPro" id="IPR011009">
    <property type="entry name" value="Kinase-like_dom_sf"/>
</dbReference>
<dbReference type="PRINTS" id="PR00109">
    <property type="entry name" value="TYRKINASE"/>
</dbReference>
<feature type="domain" description="Protein kinase" evidence="13">
    <location>
        <begin position="667"/>
        <end position="928"/>
    </location>
</feature>
<keyword evidence="9" id="KW-0727">SH2 domain</keyword>
<dbReference type="GO" id="GO:0007165">
    <property type="term" value="P:signal transduction"/>
    <property type="evidence" value="ECO:0007669"/>
    <property type="project" value="UniProtKB-ARBA"/>
</dbReference>
<dbReference type="PROSITE" id="PS50011">
    <property type="entry name" value="PROTEIN_KINASE_DOM"/>
    <property type="match status" value="1"/>
</dbReference>
<evidence type="ECO:0000313" key="14">
    <source>
        <dbReference type="Proteomes" id="UP000504634"/>
    </source>
</evidence>
<protein>
    <recommendedName>
        <fullName evidence="11">Tyrosine-protein kinase</fullName>
        <ecNumber evidence="11">2.7.10.2</ecNumber>
    </recommendedName>
</protein>
<dbReference type="PANTHER" id="PTHR24418">
    <property type="entry name" value="TYROSINE-PROTEIN KINASE"/>
    <property type="match status" value="1"/>
</dbReference>
<keyword evidence="1" id="KW-0597">Phosphoprotein</keyword>
<evidence type="ECO:0000313" key="15">
    <source>
        <dbReference type="RefSeq" id="XP_030384588.1"/>
    </source>
</evidence>
<dbReference type="RefSeq" id="XP_030384588.1">
    <property type="nucleotide sequence ID" value="XM_030528728.1"/>
</dbReference>
<dbReference type="GO" id="GO:0002009">
    <property type="term" value="P:morphogenesis of an epithelium"/>
    <property type="evidence" value="ECO:0007669"/>
    <property type="project" value="UniProtKB-ARBA"/>
</dbReference>
<feature type="domain" description="SH2" evidence="12">
    <location>
        <begin position="286"/>
        <end position="410"/>
    </location>
</feature>
<evidence type="ECO:0000256" key="3">
    <source>
        <dbReference type="ARBA" id="ARBA00022741"/>
    </source>
</evidence>
<dbReference type="SMART" id="SM00252">
    <property type="entry name" value="SH2"/>
    <property type="match status" value="2"/>
</dbReference>
<evidence type="ECO:0000256" key="10">
    <source>
        <dbReference type="PROSITE-ProRule" id="PRU10141"/>
    </source>
</evidence>
<dbReference type="FunFam" id="3.30.505.10:FF:000102">
    <property type="entry name" value="Tyrosine-protein kinase"/>
    <property type="match status" value="1"/>
</dbReference>
<dbReference type="CDD" id="cd10347">
    <property type="entry name" value="SH2_Nterm_shark_like"/>
    <property type="match status" value="1"/>
</dbReference>
<dbReference type="GO" id="GO:0004715">
    <property type="term" value="F:non-membrane spanning protein tyrosine kinase activity"/>
    <property type="evidence" value="ECO:0007669"/>
    <property type="project" value="UniProtKB-EC"/>
</dbReference>
<dbReference type="Gene3D" id="3.30.200.20">
    <property type="entry name" value="Phosphorylase Kinase, domain 1"/>
    <property type="match status" value="1"/>
</dbReference>
<comment type="catalytic activity">
    <reaction evidence="7 11">
        <text>L-tyrosyl-[protein] + ATP = O-phospho-L-tyrosyl-[protein] + ADP + H(+)</text>
        <dbReference type="Rhea" id="RHEA:10596"/>
        <dbReference type="Rhea" id="RHEA-COMP:10136"/>
        <dbReference type="Rhea" id="RHEA-COMP:20101"/>
        <dbReference type="ChEBI" id="CHEBI:15378"/>
        <dbReference type="ChEBI" id="CHEBI:30616"/>
        <dbReference type="ChEBI" id="CHEBI:46858"/>
        <dbReference type="ChEBI" id="CHEBI:61978"/>
        <dbReference type="ChEBI" id="CHEBI:456216"/>
        <dbReference type="EC" id="2.7.10.2"/>
    </reaction>
</comment>
<dbReference type="InterPro" id="IPR036860">
    <property type="entry name" value="SH2_dom_sf"/>
</dbReference>
<gene>
    <name evidence="15" type="primary">LOC115631876</name>
</gene>
<organism evidence="14 15">
    <name type="scientific">Drosophila lebanonensis</name>
    <name type="common">Fruit fly</name>
    <name type="synonym">Scaptodrosophila lebanonensis</name>
    <dbReference type="NCBI Taxonomy" id="7225"/>
    <lineage>
        <taxon>Eukaryota</taxon>
        <taxon>Metazoa</taxon>
        <taxon>Ecdysozoa</taxon>
        <taxon>Arthropoda</taxon>
        <taxon>Hexapoda</taxon>
        <taxon>Insecta</taxon>
        <taxon>Pterygota</taxon>
        <taxon>Neoptera</taxon>
        <taxon>Endopterygota</taxon>
        <taxon>Diptera</taxon>
        <taxon>Brachycera</taxon>
        <taxon>Muscomorpha</taxon>
        <taxon>Ephydroidea</taxon>
        <taxon>Drosophilidae</taxon>
        <taxon>Scaptodrosophila</taxon>
    </lineage>
</organism>
<dbReference type="SMART" id="SM00248">
    <property type="entry name" value="ANK"/>
    <property type="match status" value="4"/>
</dbReference>
<dbReference type="CTD" id="44353"/>
<evidence type="ECO:0000256" key="4">
    <source>
        <dbReference type="ARBA" id="ARBA00022777"/>
    </source>
</evidence>
<evidence type="ECO:0000256" key="6">
    <source>
        <dbReference type="ARBA" id="ARBA00023137"/>
    </source>
</evidence>
<dbReference type="PRINTS" id="PR00401">
    <property type="entry name" value="SH2DOMAIN"/>
</dbReference>
<name>A0A6J2UAU1_DROLE</name>
<dbReference type="AlphaFoldDB" id="A0A6J2UAU1"/>
<dbReference type="PROSITE" id="PS00109">
    <property type="entry name" value="PROTEIN_KINASE_TYR"/>
    <property type="match status" value="1"/>
</dbReference>
<keyword evidence="6 11" id="KW-0829">Tyrosine-protein kinase</keyword>
<comment type="similarity">
    <text evidence="11">Belongs to the protein kinase superfamily. Tyr protein kinase family.</text>
</comment>
<keyword evidence="5 10" id="KW-0067">ATP-binding</keyword>